<feature type="domain" description="Class II aldolase/adducin N-terminal" evidence="2">
    <location>
        <begin position="56"/>
        <end position="240"/>
    </location>
</feature>
<dbReference type="SMART" id="SM01007">
    <property type="entry name" value="Aldolase_II"/>
    <property type="match status" value="1"/>
</dbReference>
<keyword evidence="4" id="KW-1185">Reference proteome</keyword>
<accession>A0A1Y2ECJ5</accession>
<evidence type="ECO:0000259" key="2">
    <source>
        <dbReference type="SMART" id="SM01007"/>
    </source>
</evidence>
<dbReference type="AlphaFoldDB" id="A0A1Y2ECJ5"/>
<evidence type="ECO:0000313" key="4">
    <source>
        <dbReference type="Proteomes" id="UP000193467"/>
    </source>
</evidence>
<dbReference type="PANTHER" id="PTHR10672:SF39">
    <property type="entry name" value="CLASS II ALDOLASE_ADDUCIN N-TERMINAL DOMAIN-CONTAINING PROTEIN"/>
    <property type="match status" value="1"/>
</dbReference>
<evidence type="ECO:0000313" key="3">
    <source>
        <dbReference type="EMBL" id="ORY69291.1"/>
    </source>
</evidence>
<dbReference type="Proteomes" id="UP000193467">
    <property type="component" value="Unassembled WGS sequence"/>
</dbReference>
<name>A0A1Y2ECJ5_9BASI</name>
<feature type="region of interest" description="Disordered" evidence="1">
    <location>
        <begin position="1"/>
        <end position="24"/>
    </location>
</feature>
<dbReference type="Gene3D" id="3.40.225.10">
    <property type="entry name" value="Class II aldolase/adducin N-terminal domain"/>
    <property type="match status" value="1"/>
</dbReference>
<dbReference type="EMBL" id="MCGR01000057">
    <property type="protein sequence ID" value="ORY69291.1"/>
    <property type="molecule type" value="Genomic_DNA"/>
</dbReference>
<dbReference type="GO" id="GO:0051015">
    <property type="term" value="F:actin filament binding"/>
    <property type="evidence" value="ECO:0007669"/>
    <property type="project" value="TreeGrafter"/>
</dbReference>
<protein>
    <submittedName>
        <fullName evidence="3">Class II aldolase/adducin N-terminal</fullName>
    </submittedName>
</protein>
<organism evidence="3 4">
    <name type="scientific">Leucosporidium creatinivorum</name>
    <dbReference type="NCBI Taxonomy" id="106004"/>
    <lineage>
        <taxon>Eukaryota</taxon>
        <taxon>Fungi</taxon>
        <taxon>Dikarya</taxon>
        <taxon>Basidiomycota</taxon>
        <taxon>Pucciniomycotina</taxon>
        <taxon>Microbotryomycetes</taxon>
        <taxon>Leucosporidiales</taxon>
        <taxon>Leucosporidium</taxon>
    </lineage>
</organism>
<comment type="caution">
    <text evidence="3">The sequence shown here is derived from an EMBL/GenBank/DDBJ whole genome shotgun (WGS) entry which is preliminary data.</text>
</comment>
<dbReference type="GO" id="GO:0005856">
    <property type="term" value="C:cytoskeleton"/>
    <property type="evidence" value="ECO:0007669"/>
    <property type="project" value="TreeGrafter"/>
</dbReference>
<dbReference type="Pfam" id="PF00596">
    <property type="entry name" value="Aldolase_II"/>
    <property type="match status" value="1"/>
</dbReference>
<dbReference type="FunCoup" id="A0A1Y2ECJ5">
    <property type="interactions" value="3"/>
</dbReference>
<dbReference type="FunFam" id="3.40.225.10:FF:000009">
    <property type="entry name" value="Class II aldolase/adducin N-terminal"/>
    <property type="match status" value="1"/>
</dbReference>
<dbReference type="NCBIfam" id="NF004855">
    <property type="entry name" value="PRK06208.1"/>
    <property type="match status" value="1"/>
</dbReference>
<dbReference type="InterPro" id="IPR051017">
    <property type="entry name" value="Aldolase-II_Adducin_sf"/>
</dbReference>
<evidence type="ECO:0000256" key="1">
    <source>
        <dbReference type="SAM" id="MobiDB-lite"/>
    </source>
</evidence>
<dbReference type="InterPro" id="IPR036409">
    <property type="entry name" value="Aldolase_II/adducin_N_sf"/>
</dbReference>
<dbReference type="InterPro" id="IPR001303">
    <property type="entry name" value="Aldolase_II/adducin_N"/>
</dbReference>
<reference evidence="3 4" key="1">
    <citation type="submission" date="2016-07" db="EMBL/GenBank/DDBJ databases">
        <title>Pervasive Adenine N6-methylation of Active Genes in Fungi.</title>
        <authorList>
            <consortium name="DOE Joint Genome Institute"/>
            <person name="Mondo S.J."/>
            <person name="Dannebaum R.O."/>
            <person name="Kuo R.C."/>
            <person name="Labutti K."/>
            <person name="Haridas S."/>
            <person name="Kuo A."/>
            <person name="Salamov A."/>
            <person name="Ahrendt S.R."/>
            <person name="Lipzen A."/>
            <person name="Sullivan W."/>
            <person name="Andreopoulos W.B."/>
            <person name="Clum A."/>
            <person name="Lindquist E."/>
            <person name="Daum C."/>
            <person name="Ramamoorthy G.K."/>
            <person name="Gryganskyi A."/>
            <person name="Culley D."/>
            <person name="Magnuson J.K."/>
            <person name="James T.Y."/>
            <person name="O'Malley M.A."/>
            <person name="Stajich J.E."/>
            <person name="Spatafora J.W."/>
            <person name="Visel A."/>
            <person name="Grigoriev I.V."/>
        </authorList>
    </citation>
    <scope>NUCLEOTIDE SEQUENCE [LARGE SCALE GENOMIC DNA]</scope>
    <source>
        <strain evidence="3 4">62-1032</strain>
    </source>
</reference>
<dbReference type="InParanoid" id="A0A1Y2ECJ5"/>
<proteinExistence type="predicted"/>
<sequence>MAPVALSDPAATATPTVTKASSDFDPGHVQVGAKSMNFPAPPTFDDPKEERRFKLERLAGAFRIFGKLGYDEGISGHLTLRDPIMKDCFWVNPLGLAFSLVCVSDLLLISPDGDILAGGKPDRQIYNTAAFEIHHAIHSARPDANAACHAHSLYGKAFSAFGRKIDCYVQDACAFYEDLAVYPSFGGVVLSGGEGQKIAEHLGNCKAILLQNHGQLTVGETIDSAVAWYIFLDRLCHTQLLIEAAQAGSGHKPIPIGHEEATWTRSVTGAETSGWNGAQMYYDIIDAETGGSYKL</sequence>
<gene>
    <name evidence="3" type="ORF">BCR35DRAFT_322259</name>
</gene>
<dbReference type="STRING" id="106004.A0A1Y2ECJ5"/>
<dbReference type="SUPFAM" id="SSF53639">
    <property type="entry name" value="AraD/HMP-PK domain-like"/>
    <property type="match status" value="1"/>
</dbReference>
<feature type="compositionally biased region" description="Low complexity" evidence="1">
    <location>
        <begin position="9"/>
        <end position="20"/>
    </location>
</feature>
<dbReference type="OrthoDB" id="3238794at2759"/>
<dbReference type="PANTHER" id="PTHR10672">
    <property type="entry name" value="ADDUCIN"/>
    <property type="match status" value="1"/>
</dbReference>